<dbReference type="AlphaFoldDB" id="A0AAV9S5I0"/>
<organism evidence="1 2">
    <name type="scientific">Crenichthys baileyi</name>
    <name type="common">White River springfish</name>
    <dbReference type="NCBI Taxonomy" id="28760"/>
    <lineage>
        <taxon>Eukaryota</taxon>
        <taxon>Metazoa</taxon>
        <taxon>Chordata</taxon>
        <taxon>Craniata</taxon>
        <taxon>Vertebrata</taxon>
        <taxon>Euteleostomi</taxon>
        <taxon>Actinopterygii</taxon>
        <taxon>Neopterygii</taxon>
        <taxon>Teleostei</taxon>
        <taxon>Neoteleostei</taxon>
        <taxon>Acanthomorphata</taxon>
        <taxon>Ovalentaria</taxon>
        <taxon>Atherinomorphae</taxon>
        <taxon>Cyprinodontiformes</taxon>
        <taxon>Goodeidae</taxon>
        <taxon>Crenichthys</taxon>
    </lineage>
</organism>
<dbReference type="EMBL" id="JAHHUM010000902">
    <property type="protein sequence ID" value="KAK5616142.1"/>
    <property type="molecule type" value="Genomic_DNA"/>
</dbReference>
<name>A0AAV9S5I0_9TELE</name>
<proteinExistence type="predicted"/>
<evidence type="ECO:0000313" key="2">
    <source>
        <dbReference type="Proteomes" id="UP001311232"/>
    </source>
</evidence>
<evidence type="ECO:0000313" key="1">
    <source>
        <dbReference type="EMBL" id="KAK5616142.1"/>
    </source>
</evidence>
<reference evidence="1 2" key="1">
    <citation type="submission" date="2021-06" db="EMBL/GenBank/DDBJ databases">
        <authorList>
            <person name="Palmer J.M."/>
        </authorList>
    </citation>
    <scope>NUCLEOTIDE SEQUENCE [LARGE SCALE GENOMIC DNA]</scope>
    <source>
        <strain evidence="1 2">MEX-2019</strain>
        <tissue evidence="1">Muscle</tissue>
    </source>
</reference>
<comment type="caution">
    <text evidence="1">The sequence shown here is derived from an EMBL/GenBank/DDBJ whole genome shotgun (WGS) entry which is preliminary data.</text>
</comment>
<accession>A0AAV9S5I0</accession>
<keyword evidence="2" id="KW-1185">Reference proteome</keyword>
<protein>
    <submittedName>
        <fullName evidence="1">Uncharacterized protein</fullName>
    </submittedName>
</protein>
<dbReference type="Proteomes" id="UP001311232">
    <property type="component" value="Unassembled WGS sequence"/>
</dbReference>
<sequence>MAHEAKALEVRLQEDGFCVNMGPGDSGISAKGACSRPCCLRTSPWSLIFIARSCFLMRSSNSTPTRVLAAETLLALYVSACSRDIDLAAILAVASVPFLEHCFRDPLCAATLLKPMFVPYYVPKYVMTTRKRSDTQDRKHLAPEDNVMAYMQCAVFGVIRNMLPSHANSEFCENTIQLVDSSMHRLVQVIRSQHKNLMVELEKASPHCLHTTGVGMSWQEKGQIQGAERVRLKQGLSSVRLSVHPPTFNTVEFTEVACVKEKYNPMYRETVHREKLTDASRYQLTLSHAALPMCPVILAMTIRQTVIIIMGLLGSQLACVLYSQKAAQYGNLLKMRPPCFGRPGRRDLNY</sequence>
<gene>
    <name evidence="1" type="ORF">CRENBAI_016617</name>
</gene>